<dbReference type="CDD" id="cd00132">
    <property type="entry name" value="CRIB"/>
    <property type="match status" value="1"/>
</dbReference>
<dbReference type="Pfam" id="PF00786">
    <property type="entry name" value="PBD"/>
    <property type="match status" value="1"/>
</dbReference>
<evidence type="ECO:0000259" key="2">
    <source>
        <dbReference type="PROSITE" id="PS50108"/>
    </source>
</evidence>
<feature type="region of interest" description="Disordered" evidence="1">
    <location>
        <begin position="83"/>
        <end position="160"/>
    </location>
</feature>
<protein>
    <recommendedName>
        <fullName evidence="2">CRIB domain-containing protein</fullName>
    </recommendedName>
</protein>
<reference evidence="3 4" key="1">
    <citation type="journal article" date="2023" name="BMC Biotechnol.">
        <title>Vitis rotundifolia cv Carlos genome sequencing.</title>
        <authorList>
            <person name="Huff M."/>
            <person name="Hulse-Kemp A."/>
            <person name="Scheffler B."/>
            <person name="Youngblood R."/>
            <person name="Simpson S."/>
            <person name="Babiker E."/>
            <person name="Staton M."/>
        </authorList>
    </citation>
    <scope>NUCLEOTIDE SEQUENCE [LARGE SCALE GENOMIC DNA]</scope>
    <source>
        <tissue evidence="3">Leaf</tissue>
    </source>
</reference>
<dbReference type="Proteomes" id="UP001168098">
    <property type="component" value="Unassembled WGS sequence"/>
</dbReference>
<dbReference type="Gene3D" id="3.90.810.10">
    <property type="entry name" value="CRIB domain"/>
    <property type="match status" value="1"/>
</dbReference>
<dbReference type="SMART" id="SM00285">
    <property type="entry name" value="PBD"/>
    <property type="match status" value="1"/>
</dbReference>
<feature type="compositionally biased region" description="Polar residues" evidence="1">
    <location>
        <begin position="83"/>
        <end position="95"/>
    </location>
</feature>
<dbReference type="EMBL" id="JARBHA010000010">
    <property type="protein sequence ID" value="KAJ9689622.1"/>
    <property type="molecule type" value="Genomic_DNA"/>
</dbReference>
<proteinExistence type="predicted"/>
<evidence type="ECO:0000256" key="1">
    <source>
        <dbReference type="SAM" id="MobiDB-lite"/>
    </source>
</evidence>
<dbReference type="AlphaFoldDB" id="A0AA38ZJ81"/>
<dbReference type="PANTHER" id="PTHR46325:SF20">
    <property type="entry name" value="CRIB DOMAIN-CONTAINING PROTEIN RIC10"/>
    <property type="match status" value="1"/>
</dbReference>
<comment type="caution">
    <text evidence="3">The sequence shown here is derived from an EMBL/GenBank/DDBJ whole genome shotgun (WGS) entry which is preliminary data.</text>
</comment>
<feature type="domain" description="CRIB" evidence="2">
    <location>
        <begin position="28"/>
        <end position="41"/>
    </location>
</feature>
<evidence type="ECO:0000313" key="3">
    <source>
        <dbReference type="EMBL" id="KAJ9689622.1"/>
    </source>
</evidence>
<dbReference type="InterPro" id="IPR036936">
    <property type="entry name" value="CRIB_dom_sf"/>
</dbReference>
<dbReference type="PROSITE" id="PS50108">
    <property type="entry name" value="CRIB"/>
    <property type="match status" value="1"/>
</dbReference>
<sequence length="160" mass="17923">MATKMKGIYKGFKYISQIFVVKEREMEIGYPTDVKHVAHIGWDGPSGSAPSWMNEYKSTHDFSSSSLGSFIEPRDTNNIVARSTWSSQDFEQSMGQHPVSEMFKDCPPTDVPNIPKKNKRKKTKSTSSPKSSSSSVSRSSRALKSKATYMELETTSNLQL</sequence>
<dbReference type="FunFam" id="3.90.810.10:FF:000029">
    <property type="entry name" value="Elongation factor Ts, mitochondrial"/>
    <property type="match status" value="1"/>
</dbReference>
<accession>A0AA38ZJ81</accession>
<dbReference type="PANTHER" id="PTHR46325">
    <property type="entry name" value="CRIB DOMAIN-CONTAINING PROTEIN RIC8"/>
    <property type="match status" value="1"/>
</dbReference>
<feature type="compositionally biased region" description="Low complexity" evidence="1">
    <location>
        <begin position="125"/>
        <end position="146"/>
    </location>
</feature>
<dbReference type="InterPro" id="IPR000095">
    <property type="entry name" value="CRIB_dom"/>
</dbReference>
<gene>
    <name evidence="3" type="ORF">PVL29_012360</name>
</gene>
<evidence type="ECO:0000313" key="4">
    <source>
        <dbReference type="Proteomes" id="UP001168098"/>
    </source>
</evidence>
<keyword evidence="4" id="KW-1185">Reference proteome</keyword>
<name>A0AA38ZJ81_VITRO</name>
<organism evidence="3 4">
    <name type="scientific">Vitis rotundifolia</name>
    <name type="common">Muscadine grape</name>
    <dbReference type="NCBI Taxonomy" id="103349"/>
    <lineage>
        <taxon>Eukaryota</taxon>
        <taxon>Viridiplantae</taxon>
        <taxon>Streptophyta</taxon>
        <taxon>Embryophyta</taxon>
        <taxon>Tracheophyta</taxon>
        <taxon>Spermatophyta</taxon>
        <taxon>Magnoliopsida</taxon>
        <taxon>eudicotyledons</taxon>
        <taxon>Gunneridae</taxon>
        <taxon>Pentapetalae</taxon>
        <taxon>rosids</taxon>
        <taxon>Vitales</taxon>
        <taxon>Vitaceae</taxon>
        <taxon>Viteae</taxon>
        <taxon>Vitis</taxon>
    </lineage>
</organism>